<protein>
    <recommendedName>
        <fullName evidence="7">HTH-type transcriptional regulator LysG</fullName>
    </recommendedName>
</protein>
<dbReference type="InterPro" id="IPR036390">
    <property type="entry name" value="WH_DNA-bd_sf"/>
</dbReference>
<keyword evidence="4" id="KW-0238">DNA-binding</keyword>
<evidence type="ECO:0000313" key="9">
    <source>
        <dbReference type="EMBL" id="SDR71520.1"/>
    </source>
</evidence>
<dbReference type="SUPFAM" id="SSF53850">
    <property type="entry name" value="Periplasmic binding protein-like II"/>
    <property type="match status" value="1"/>
</dbReference>
<dbReference type="STRING" id="412690.SAMN04489834_0033"/>
<dbReference type="AlphaFoldDB" id="A0A1H1LAX9"/>
<evidence type="ECO:0000256" key="4">
    <source>
        <dbReference type="ARBA" id="ARBA00023125"/>
    </source>
</evidence>
<dbReference type="InterPro" id="IPR036388">
    <property type="entry name" value="WH-like_DNA-bd_sf"/>
</dbReference>
<dbReference type="OrthoDB" id="3252676at2"/>
<dbReference type="FunFam" id="1.10.10.10:FF:000456">
    <property type="entry name" value="LysR family transcriptional regulator ArgP"/>
    <property type="match status" value="1"/>
</dbReference>
<evidence type="ECO:0000256" key="1">
    <source>
        <dbReference type="ARBA" id="ARBA00009437"/>
    </source>
</evidence>
<evidence type="ECO:0000256" key="3">
    <source>
        <dbReference type="ARBA" id="ARBA00023015"/>
    </source>
</evidence>
<dbReference type="PANTHER" id="PTHR30579:SF2">
    <property type="entry name" value="HTH-TYPE TRANSCRIPTIONAL REGULATOR ARGP"/>
    <property type="match status" value="1"/>
</dbReference>
<sequence length="307" mass="32576">MQLHSDHLRTLAAVLDEGSFDAAARALSVTPSAVSQRIKALEQQLGRVLLVRSKPIRATASGELVMRLARQFDQLEHETLATLGVESGAQSPVTVPLAVNADSLGTWILPALAELSRTENVRFDLYREDQAHTVALLEAGTVMAAVTSAAEPVPGCTVRPLGAMQYRPMASPGFAASWFPQGVSLAALAEAPVVNFDRRDDLQHGYLAARFRRRGQGADAGAVPRPPSHFVPSSADFAAAVELGLGWGMLPPLQVEQRVASGALVDLDPSGGVDIPLYWQQWRLASGLLSRVADAVEAAARAALLPA</sequence>
<dbReference type="InterPro" id="IPR000847">
    <property type="entry name" value="LysR_HTH_N"/>
</dbReference>
<dbReference type="SUPFAM" id="SSF46785">
    <property type="entry name" value="Winged helix' DNA-binding domain"/>
    <property type="match status" value="1"/>
</dbReference>
<keyword evidence="2" id="KW-0678">Repressor</keyword>
<evidence type="ECO:0000256" key="7">
    <source>
        <dbReference type="ARBA" id="ARBA00074218"/>
    </source>
</evidence>
<keyword evidence="3" id="KW-0805">Transcription regulation</keyword>
<keyword evidence="10" id="KW-1185">Reference proteome</keyword>
<dbReference type="EMBL" id="LT629742">
    <property type="protein sequence ID" value="SDR71520.1"/>
    <property type="molecule type" value="Genomic_DNA"/>
</dbReference>
<dbReference type="Pfam" id="PF00126">
    <property type="entry name" value="HTH_1"/>
    <property type="match status" value="1"/>
</dbReference>
<evidence type="ECO:0000259" key="8">
    <source>
        <dbReference type="PROSITE" id="PS50931"/>
    </source>
</evidence>
<dbReference type="PANTHER" id="PTHR30579">
    <property type="entry name" value="TRANSCRIPTIONAL REGULATOR"/>
    <property type="match status" value="1"/>
</dbReference>
<accession>A0A1H1LAX9</accession>
<dbReference type="PRINTS" id="PR00039">
    <property type="entry name" value="HTHLYSR"/>
</dbReference>
<dbReference type="Pfam" id="PF03466">
    <property type="entry name" value="LysR_substrate"/>
    <property type="match status" value="1"/>
</dbReference>
<dbReference type="GO" id="GO:0003677">
    <property type="term" value="F:DNA binding"/>
    <property type="evidence" value="ECO:0007669"/>
    <property type="project" value="UniProtKB-KW"/>
</dbReference>
<dbReference type="InterPro" id="IPR005119">
    <property type="entry name" value="LysR_subst-bd"/>
</dbReference>
<comment type="similarity">
    <text evidence="1">Belongs to the LysR transcriptional regulatory family.</text>
</comment>
<organism evidence="9 10">
    <name type="scientific">Microterricola viridarii</name>
    <dbReference type="NCBI Taxonomy" id="412690"/>
    <lineage>
        <taxon>Bacteria</taxon>
        <taxon>Bacillati</taxon>
        <taxon>Actinomycetota</taxon>
        <taxon>Actinomycetes</taxon>
        <taxon>Micrococcales</taxon>
        <taxon>Microbacteriaceae</taxon>
        <taxon>Microterricola</taxon>
    </lineage>
</organism>
<reference evidence="10" key="1">
    <citation type="submission" date="2016-10" db="EMBL/GenBank/DDBJ databases">
        <authorList>
            <person name="Varghese N."/>
            <person name="Submissions S."/>
        </authorList>
    </citation>
    <scope>NUCLEOTIDE SEQUENCE [LARGE SCALE GENOMIC DNA]</scope>
    <source>
        <strain evidence="10">DSM 21772</strain>
    </source>
</reference>
<dbReference type="InterPro" id="IPR050176">
    <property type="entry name" value="LTTR"/>
</dbReference>
<keyword evidence="6" id="KW-0804">Transcription</keyword>
<evidence type="ECO:0000256" key="6">
    <source>
        <dbReference type="ARBA" id="ARBA00023163"/>
    </source>
</evidence>
<name>A0A1H1LAX9_9MICO</name>
<dbReference type="NCBIfam" id="NF009888">
    <property type="entry name" value="PRK13348.1"/>
    <property type="match status" value="1"/>
</dbReference>
<dbReference type="PROSITE" id="PS50931">
    <property type="entry name" value="HTH_LYSR"/>
    <property type="match status" value="1"/>
</dbReference>
<dbReference type="GO" id="GO:0003700">
    <property type="term" value="F:DNA-binding transcription factor activity"/>
    <property type="evidence" value="ECO:0007669"/>
    <property type="project" value="InterPro"/>
</dbReference>
<feature type="domain" description="HTH lysR-type" evidence="8">
    <location>
        <begin position="1"/>
        <end position="59"/>
    </location>
</feature>
<keyword evidence="5" id="KW-0010">Activator</keyword>
<evidence type="ECO:0000313" key="10">
    <source>
        <dbReference type="Proteomes" id="UP000181956"/>
    </source>
</evidence>
<evidence type="ECO:0000256" key="2">
    <source>
        <dbReference type="ARBA" id="ARBA00022491"/>
    </source>
</evidence>
<dbReference type="Gene3D" id="1.10.10.10">
    <property type="entry name" value="Winged helix-like DNA-binding domain superfamily/Winged helix DNA-binding domain"/>
    <property type="match status" value="1"/>
</dbReference>
<dbReference type="RefSeq" id="WP_083362236.1">
    <property type="nucleotide sequence ID" value="NZ_LT629742.1"/>
</dbReference>
<dbReference type="NCBIfam" id="TIGR03298">
    <property type="entry name" value="argP"/>
    <property type="match status" value="1"/>
</dbReference>
<proteinExistence type="inferred from homology"/>
<dbReference type="Proteomes" id="UP000181956">
    <property type="component" value="Chromosome I"/>
</dbReference>
<dbReference type="Gene3D" id="3.40.190.290">
    <property type="match status" value="1"/>
</dbReference>
<dbReference type="InterPro" id="IPR017685">
    <property type="entry name" value="ArgP"/>
</dbReference>
<evidence type="ECO:0000256" key="5">
    <source>
        <dbReference type="ARBA" id="ARBA00023159"/>
    </source>
</evidence>
<gene>
    <name evidence="9" type="ORF">SAMN04489834_0033</name>
</gene>
<dbReference type="NCBIfam" id="NF002964">
    <property type="entry name" value="PRK03635.1"/>
    <property type="match status" value="1"/>
</dbReference>